<evidence type="ECO:0000256" key="5">
    <source>
        <dbReference type="ARBA" id="ARBA00023136"/>
    </source>
</evidence>
<accession>A0A4R3YAV7</accession>
<dbReference type="GO" id="GO:0005886">
    <property type="term" value="C:plasma membrane"/>
    <property type="evidence" value="ECO:0007669"/>
    <property type="project" value="UniProtKB-SubCell"/>
</dbReference>
<proteinExistence type="predicted"/>
<comment type="caution">
    <text evidence="11">The sequence shown here is derived from an EMBL/GenBank/DDBJ whole genome shotgun (WGS) entry which is preliminary data.</text>
</comment>
<comment type="subcellular location">
    <subcellularLocation>
        <location evidence="1">Cell membrane</location>
        <topology evidence="1">Multi-pass membrane protein</topology>
    </subcellularLocation>
</comment>
<dbReference type="PANTHER" id="PTHR32309">
    <property type="entry name" value="TYROSINE-PROTEIN KINASE"/>
    <property type="match status" value="1"/>
</dbReference>
<feature type="compositionally biased region" description="Basic and acidic residues" evidence="7">
    <location>
        <begin position="229"/>
        <end position="240"/>
    </location>
</feature>
<dbReference type="AlphaFoldDB" id="A0A4R3YAV7"/>
<evidence type="ECO:0000313" key="12">
    <source>
        <dbReference type="Proteomes" id="UP000295367"/>
    </source>
</evidence>
<keyword evidence="3 8" id="KW-0812">Transmembrane</keyword>
<feature type="region of interest" description="Disordered" evidence="7">
    <location>
        <begin position="229"/>
        <end position="255"/>
    </location>
</feature>
<evidence type="ECO:0000256" key="3">
    <source>
        <dbReference type="ARBA" id="ARBA00022692"/>
    </source>
</evidence>
<feature type="transmembrane region" description="Helical" evidence="8">
    <location>
        <begin position="482"/>
        <end position="506"/>
    </location>
</feature>
<reference evidence="11 12" key="1">
    <citation type="submission" date="2019-03" db="EMBL/GenBank/DDBJ databases">
        <title>Genomic Encyclopedia of Type Strains, Phase IV (KMG-IV): sequencing the most valuable type-strain genomes for metagenomic binning, comparative biology and taxonomic classification.</title>
        <authorList>
            <person name="Goeker M."/>
        </authorList>
    </citation>
    <scope>NUCLEOTIDE SEQUENCE [LARGE SCALE GENOMIC DNA]</scope>
    <source>
        <strain evidence="11 12">DSM 100309</strain>
    </source>
</reference>
<keyword evidence="6" id="KW-0175">Coiled coil</keyword>
<dbReference type="NCBIfam" id="TIGR03007">
    <property type="entry name" value="pepcterm_ChnLen"/>
    <property type="match status" value="1"/>
</dbReference>
<organism evidence="11 12">
    <name type="scientific">Sulfurirhabdus autotrophica</name>
    <dbReference type="NCBI Taxonomy" id="1706046"/>
    <lineage>
        <taxon>Bacteria</taxon>
        <taxon>Pseudomonadati</taxon>
        <taxon>Pseudomonadota</taxon>
        <taxon>Betaproteobacteria</taxon>
        <taxon>Nitrosomonadales</taxon>
        <taxon>Sulfuricellaceae</taxon>
        <taxon>Sulfurirhabdus</taxon>
    </lineage>
</organism>
<dbReference type="GO" id="GO:0004713">
    <property type="term" value="F:protein tyrosine kinase activity"/>
    <property type="evidence" value="ECO:0007669"/>
    <property type="project" value="TreeGrafter"/>
</dbReference>
<dbReference type="InterPro" id="IPR032807">
    <property type="entry name" value="GNVR"/>
</dbReference>
<feature type="coiled-coil region" evidence="6">
    <location>
        <begin position="318"/>
        <end position="352"/>
    </location>
</feature>
<gene>
    <name evidence="11" type="ORF">EDC63_104115</name>
</gene>
<dbReference type="OrthoDB" id="9795292at2"/>
<dbReference type="InterPro" id="IPR014345">
    <property type="entry name" value="XrtA_polysacc_chain"/>
</dbReference>
<keyword evidence="5 8" id="KW-0472">Membrane</keyword>
<keyword evidence="4 8" id="KW-1133">Transmembrane helix</keyword>
<feature type="region of interest" description="Disordered" evidence="7">
    <location>
        <begin position="295"/>
        <end position="315"/>
    </location>
</feature>
<sequence length="508" mass="56920">MHETLAQLLTYLKATWRRRWYAIIVAWLVSAIGWAWVYTLPDRYEASARVYVDTQSLLKPLLAGLTVNPNVGQQINMITRTLLSRPNLEKVTRMTDQDLNAKDPAQMEQLLNQLSSQIELQGTDRENLYTISYQNQKPEVAKRVVQSLLTIFVESSLGTTRKDIASSQKFIEDQLKSQEQKLIAAESAITDFKRNHMGLMPGEGGGYYAKLAEMSNALNQAKLDLREAEDRRDQLKRQLSDEDPNATTTVVTSSDPELDARIESLKKNMDGMRLQYTELHPDIVATKRLIAQLEAQKKEDASKRKPGNAAAQSQNPVYQQLSIALSEADANAASLRARVAEYEKRFSQLKAAANSVPEVEAQYTQLTRDYEVYKSNYASLLARRETASMSSEVENKADTVDIRVIDPPRVPLTPAWPNRIMLMSFVLLGGLGAGIAVAFLISQLRRTVDDRVNLREISGLPLLGAVSRIETPDSLKKKRKKLFAYGLSVASLLGVYGVLITLQMVMAR</sequence>
<dbReference type="Pfam" id="PF02706">
    <property type="entry name" value="Wzz"/>
    <property type="match status" value="1"/>
</dbReference>
<evidence type="ECO:0000256" key="6">
    <source>
        <dbReference type="SAM" id="Coils"/>
    </source>
</evidence>
<name>A0A4R3YAV7_9PROT</name>
<evidence type="ECO:0000256" key="7">
    <source>
        <dbReference type="SAM" id="MobiDB-lite"/>
    </source>
</evidence>
<evidence type="ECO:0000313" key="11">
    <source>
        <dbReference type="EMBL" id="TCV88158.1"/>
    </source>
</evidence>
<dbReference type="InterPro" id="IPR050445">
    <property type="entry name" value="Bact_polysacc_biosynth/exp"/>
</dbReference>
<evidence type="ECO:0000259" key="10">
    <source>
        <dbReference type="Pfam" id="PF13807"/>
    </source>
</evidence>
<dbReference type="PANTHER" id="PTHR32309:SF13">
    <property type="entry name" value="FERRIC ENTEROBACTIN TRANSPORT PROTEIN FEPE"/>
    <property type="match status" value="1"/>
</dbReference>
<evidence type="ECO:0000259" key="9">
    <source>
        <dbReference type="Pfam" id="PF02706"/>
    </source>
</evidence>
<feature type="domain" description="Polysaccharide chain length determinant N-terminal" evidence="9">
    <location>
        <begin position="8"/>
        <end position="93"/>
    </location>
</feature>
<evidence type="ECO:0000256" key="2">
    <source>
        <dbReference type="ARBA" id="ARBA00022475"/>
    </source>
</evidence>
<feature type="transmembrane region" description="Helical" evidence="8">
    <location>
        <begin position="20"/>
        <end position="39"/>
    </location>
</feature>
<feature type="compositionally biased region" description="Polar residues" evidence="7">
    <location>
        <begin position="245"/>
        <end position="255"/>
    </location>
</feature>
<evidence type="ECO:0000256" key="1">
    <source>
        <dbReference type="ARBA" id="ARBA00004651"/>
    </source>
</evidence>
<keyword evidence="12" id="KW-1185">Reference proteome</keyword>
<keyword evidence="2" id="KW-1003">Cell membrane</keyword>
<dbReference type="InterPro" id="IPR003856">
    <property type="entry name" value="LPS_length_determ_N"/>
</dbReference>
<feature type="transmembrane region" description="Helical" evidence="8">
    <location>
        <begin position="420"/>
        <end position="441"/>
    </location>
</feature>
<dbReference type="EMBL" id="SMCO01000004">
    <property type="protein sequence ID" value="TCV88158.1"/>
    <property type="molecule type" value="Genomic_DNA"/>
</dbReference>
<protein>
    <submittedName>
        <fullName evidence="11">Polysaccharide chain length determinant protein (PEP-CTERM system associated)</fullName>
    </submittedName>
</protein>
<evidence type="ECO:0000256" key="4">
    <source>
        <dbReference type="ARBA" id="ARBA00022989"/>
    </source>
</evidence>
<dbReference type="Pfam" id="PF13807">
    <property type="entry name" value="GNVR"/>
    <property type="match status" value="1"/>
</dbReference>
<dbReference type="RefSeq" id="WP_124945785.1">
    <property type="nucleotide sequence ID" value="NZ_BHVT01000019.1"/>
</dbReference>
<dbReference type="Proteomes" id="UP000295367">
    <property type="component" value="Unassembled WGS sequence"/>
</dbReference>
<feature type="domain" description="Tyrosine-protein kinase G-rich" evidence="10">
    <location>
        <begin position="360"/>
        <end position="440"/>
    </location>
</feature>
<evidence type="ECO:0000256" key="8">
    <source>
        <dbReference type="SAM" id="Phobius"/>
    </source>
</evidence>